<comment type="similarity">
    <text evidence="2 8">Belongs to the lactate permease family.</text>
</comment>
<feature type="transmembrane region" description="Helical" evidence="8">
    <location>
        <begin position="207"/>
        <end position="228"/>
    </location>
</feature>
<comment type="subcellular location">
    <subcellularLocation>
        <location evidence="1 8">Cell membrane</location>
        <topology evidence="1 8">Multi-pass membrane protein</topology>
    </subcellularLocation>
</comment>
<evidence type="ECO:0000256" key="7">
    <source>
        <dbReference type="ARBA" id="ARBA00023136"/>
    </source>
</evidence>
<protein>
    <recommendedName>
        <fullName evidence="8">L-lactate permease</fullName>
    </recommendedName>
</protein>
<feature type="transmembrane region" description="Helical" evidence="8">
    <location>
        <begin position="267"/>
        <end position="289"/>
    </location>
</feature>
<feature type="transmembrane region" description="Helical" evidence="8">
    <location>
        <begin position="335"/>
        <end position="355"/>
    </location>
</feature>
<comment type="function">
    <text evidence="8">Uptake of L-lactate across the membrane. Can also transport D-lactate and glycolate.</text>
</comment>
<comment type="caution">
    <text evidence="9">The sequence shown here is derived from an EMBL/GenBank/DDBJ whole genome shotgun (WGS) entry which is preliminary data.</text>
</comment>
<evidence type="ECO:0000256" key="4">
    <source>
        <dbReference type="ARBA" id="ARBA00022475"/>
    </source>
</evidence>
<accession>A0ABY1N488</accession>
<evidence type="ECO:0000313" key="9">
    <source>
        <dbReference type="EMBL" id="SMO84831.1"/>
    </source>
</evidence>
<evidence type="ECO:0000256" key="3">
    <source>
        <dbReference type="ARBA" id="ARBA00022448"/>
    </source>
</evidence>
<proteinExistence type="inferred from homology"/>
<organism evidence="9 10">
    <name type="scientific">Dietzia kunjamensis subsp. schimae</name>
    <dbReference type="NCBI Taxonomy" id="498198"/>
    <lineage>
        <taxon>Bacteria</taxon>
        <taxon>Bacillati</taxon>
        <taxon>Actinomycetota</taxon>
        <taxon>Actinomycetes</taxon>
        <taxon>Mycobacteriales</taxon>
        <taxon>Dietziaceae</taxon>
        <taxon>Dietzia</taxon>
    </lineage>
</organism>
<dbReference type="Proteomes" id="UP000315460">
    <property type="component" value="Unassembled WGS sequence"/>
</dbReference>
<feature type="transmembrane region" description="Helical" evidence="8">
    <location>
        <begin position="361"/>
        <end position="383"/>
    </location>
</feature>
<feature type="transmembrane region" description="Helical" evidence="8">
    <location>
        <begin position="295"/>
        <end position="314"/>
    </location>
</feature>
<evidence type="ECO:0000313" key="10">
    <source>
        <dbReference type="Proteomes" id="UP000315460"/>
    </source>
</evidence>
<dbReference type="InterPro" id="IPR003804">
    <property type="entry name" value="Lactate_perm"/>
</dbReference>
<keyword evidence="5 8" id="KW-0812">Transmembrane</keyword>
<dbReference type="PANTHER" id="PTHR30003:SF0">
    <property type="entry name" value="GLYCOLATE PERMEASE GLCA-RELATED"/>
    <property type="match status" value="1"/>
</dbReference>
<reference evidence="9 10" key="1">
    <citation type="submission" date="2017-05" db="EMBL/GenBank/DDBJ databases">
        <authorList>
            <person name="Varghese N."/>
            <person name="Submissions S."/>
        </authorList>
    </citation>
    <scope>NUCLEOTIDE SEQUENCE [LARGE SCALE GENOMIC DNA]</scope>
    <source>
        <strain evidence="9 10">DSM 45139</strain>
    </source>
</reference>
<comment type="caution">
    <text evidence="8">Lacks conserved residue(s) required for the propagation of feature annotation.</text>
</comment>
<feature type="transmembrane region" description="Helical" evidence="8">
    <location>
        <begin position="102"/>
        <end position="132"/>
    </location>
</feature>
<evidence type="ECO:0000256" key="8">
    <source>
        <dbReference type="RuleBase" id="RU365092"/>
    </source>
</evidence>
<gene>
    <name evidence="9" type="ORF">SAMN06265174_10881</name>
</gene>
<feature type="transmembrane region" description="Helical" evidence="8">
    <location>
        <begin position="177"/>
        <end position="200"/>
    </location>
</feature>
<feature type="transmembrane region" description="Helical" evidence="8">
    <location>
        <begin position="234"/>
        <end position="255"/>
    </location>
</feature>
<dbReference type="PANTHER" id="PTHR30003">
    <property type="entry name" value="L-LACTATE PERMEASE"/>
    <property type="match status" value="1"/>
</dbReference>
<keyword evidence="10" id="KW-1185">Reference proteome</keyword>
<keyword evidence="7 8" id="KW-0472">Membrane</keyword>
<evidence type="ECO:0000256" key="2">
    <source>
        <dbReference type="ARBA" id="ARBA00010100"/>
    </source>
</evidence>
<evidence type="ECO:0000256" key="6">
    <source>
        <dbReference type="ARBA" id="ARBA00022989"/>
    </source>
</evidence>
<keyword evidence="4 8" id="KW-1003">Cell membrane</keyword>
<keyword evidence="3 8" id="KW-0813">Transport</keyword>
<evidence type="ECO:0000256" key="1">
    <source>
        <dbReference type="ARBA" id="ARBA00004651"/>
    </source>
</evidence>
<dbReference type="Pfam" id="PF02652">
    <property type="entry name" value="Lactate_perm"/>
    <property type="match status" value="2"/>
</dbReference>
<name>A0ABY1N488_9ACTN</name>
<dbReference type="EMBL" id="FXTG01000008">
    <property type="protein sequence ID" value="SMO84831.1"/>
    <property type="molecule type" value="Genomic_DNA"/>
</dbReference>
<sequence length="472" mass="46559">MQTGAAVSPVVVVLGLLALRSPSLLAGTVGLATAVLAAAVVFRPDDDEVLASLAQLGPTVLEVALILLGGVLLATALSATGSRDHIAGWLERISSGGDRVPAILLLVFGLTPFMESVTGFGLGVVITAPLLVRMGLSPMKAVVTGLLGLVLVPWGSLGPGTLVAAELGGQDVAELGYWSALLTLPVLVASMTTVLVVVTTRPPARHVALGAAVVVTQWGTLVASNAVIGVPPSGILASAAVIALLLGVARVRYGALPAVTAQLVRGLVPFAVLLAGILGTTAALALAGAPAGTGWLTSPALWVNVAALVALRVYTTPGPPVTRLVRTALATWVPVAGNAIVFMSIGIVMAAAGMATHLADLAAGFGTASLAGIPAIGALGGYFTGTNTGAAAMFSTATSGAATGLGADSLITLAGQNVAGSFAIIVSPPRVALAVGVVMAGRTRLPRAASRTLATAVVTATIMLCATVAVLA</sequence>
<keyword evidence="6 8" id="KW-1133">Transmembrane helix</keyword>
<feature type="transmembrane region" description="Helical" evidence="8">
    <location>
        <begin position="452"/>
        <end position="471"/>
    </location>
</feature>
<evidence type="ECO:0000256" key="5">
    <source>
        <dbReference type="ARBA" id="ARBA00022692"/>
    </source>
</evidence>